<dbReference type="Pfam" id="PF01494">
    <property type="entry name" value="FAD_binding_3"/>
    <property type="match status" value="1"/>
</dbReference>
<evidence type="ECO:0000256" key="3">
    <source>
        <dbReference type="ARBA" id="ARBA00022827"/>
    </source>
</evidence>
<dbReference type="GO" id="GO:0004497">
    <property type="term" value="F:monooxygenase activity"/>
    <property type="evidence" value="ECO:0007669"/>
    <property type="project" value="UniProtKB-KW"/>
</dbReference>
<proteinExistence type="predicted"/>
<keyword evidence="2" id="KW-0285">Flavoprotein</keyword>
<dbReference type="InterPro" id="IPR002938">
    <property type="entry name" value="FAD-bd"/>
</dbReference>
<organism evidence="7 8">
    <name type="scientific">Cohaesibacter gelatinilyticus</name>
    <dbReference type="NCBI Taxonomy" id="372072"/>
    <lineage>
        <taxon>Bacteria</taxon>
        <taxon>Pseudomonadati</taxon>
        <taxon>Pseudomonadota</taxon>
        <taxon>Alphaproteobacteria</taxon>
        <taxon>Hyphomicrobiales</taxon>
        <taxon>Cohaesibacteraceae</taxon>
    </lineage>
</organism>
<reference evidence="7 8" key="1">
    <citation type="submission" date="2017-09" db="EMBL/GenBank/DDBJ databases">
        <authorList>
            <person name="Ehlers B."/>
            <person name="Leendertz F.H."/>
        </authorList>
    </citation>
    <scope>NUCLEOTIDE SEQUENCE [LARGE SCALE GENOMIC DNA]</scope>
    <source>
        <strain evidence="7 8">DSM 18289</strain>
    </source>
</reference>
<feature type="domain" description="FAD-binding" evidence="6">
    <location>
        <begin position="7"/>
        <end position="358"/>
    </location>
</feature>
<dbReference type="PANTHER" id="PTHR13789:SF318">
    <property type="entry name" value="GERANYLGERANYL DIPHOSPHATE REDUCTASE"/>
    <property type="match status" value="1"/>
</dbReference>
<evidence type="ECO:0000259" key="6">
    <source>
        <dbReference type="Pfam" id="PF01494"/>
    </source>
</evidence>
<dbReference type="InterPro" id="IPR036188">
    <property type="entry name" value="FAD/NAD-bd_sf"/>
</dbReference>
<protein>
    <submittedName>
        <fullName evidence="7">Salicylate hydroxylase</fullName>
    </submittedName>
</protein>
<name>A0A285NGV6_9HYPH</name>
<sequence>MSKAHSIIIAGGGVGGLSTAIALAHRNIDVTLLERGKALCEVGAGIQISPNATGILKSWNVWEKMDDQAVIPPKIQIRSGTSAALLSELNVQDITKRYGSPYMVIHRADIQRALYDRAREMKKITILDYHQVQTVDQSDDGVSIICRKTNPDGSNPQELVFKADALIAADGVWSKIRTNYMGNNSAAYSGKTAWRTTMPMQMVPEHISRHNVNLWIAPNAHLVHYPLIGGHMMNIVAIVQEDWEEEGWNAQGDPVWLNQRFARWPKEIRHLLVERDNWLKWALCGVDPSEAWTKGKVALLGDAAHAMLPFMAQGAVMAIEDAEILARALTEVSGPPENALAAYEKARKPRACKVVARAQKNGEIYHMSGAMAFARNMTMRMMPKSKLLGQFDWIYRWKPEDVSF</sequence>
<dbReference type="AlphaFoldDB" id="A0A285NGV6"/>
<keyword evidence="4" id="KW-0560">Oxidoreductase</keyword>
<evidence type="ECO:0000256" key="1">
    <source>
        <dbReference type="ARBA" id="ARBA00001974"/>
    </source>
</evidence>
<evidence type="ECO:0000256" key="5">
    <source>
        <dbReference type="ARBA" id="ARBA00023033"/>
    </source>
</evidence>
<dbReference type="RefSeq" id="WP_097152836.1">
    <property type="nucleotide sequence ID" value="NZ_OBEL01000001.1"/>
</dbReference>
<comment type="cofactor">
    <cofactor evidence="1">
        <name>FAD</name>
        <dbReference type="ChEBI" id="CHEBI:57692"/>
    </cofactor>
</comment>
<dbReference type="Gene3D" id="3.50.50.60">
    <property type="entry name" value="FAD/NAD(P)-binding domain"/>
    <property type="match status" value="1"/>
</dbReference>
<dbReference type="InterPro" id="IPR050493">
    <property type="entry name" value="FAD-dep_Monooxygenase_BioMet"/>
</dbReference>
<dbReference type="EMBL" id="OBEL01000001">
    <property type="protein sequence ID" value="SNZ08508.1"/>
    <property type="molecule type" value="Genomic_DNA"/>
</dbReference>
<evidence type="ECO:0000313" key="8">
    <source>
        <dbReference type="Proteomes" id="UP000219439"/>
    </source>
</evidence>
<keyword evidence="3" id="KW-0274">FAD</keyword>
<evidence type="ECO:0000256" key="4">
    <source>
        <dbReference type="ARBA" id="ARBA00023002"/>
    </source>
</evidence>
<evidence type="ECO:0000313" key="7">
    <source>
        <dbReference type="EMBL" id="SNZ08508.1"/>
    </source>
</evidence>
<keyword evidence="5" id="KW-0503">Monooxygenase</keyword>
<dbReference type="PANTHER" id="PTHR13789">
    <property type="entry name" value="MONOOXYGENASE"/>
    <property type="match status" value="1"/>
</dbReference>
<dbReference type="GO" id="GO:0071949">
    <property type="term" value="F:FAD binding"/>
    <property type="evidence" value="ECO:0007669"/>
    <property type="project" value="InterPro"/>
</dbReference>
<keyword evidence="8" id="KW-1185">Reference proteome</keyword>
<evidence type="ECO:0000256" key="2">
    <source>
        <dbReference type="ARBA" id="ARBA00022630"/>
    </source>
</evidence>
<dbReference type="PRINTS" id="PR00420">
    <property type="entry name" value="RNGMNOXGNASE"/>
</dbReference>
<dbReference type="OrthoDB" id="4230779at2"/>
<gene>
    <name evidence="7" type="ORF">SAMN06265368_1709</name>
</gene>
<dbReference type="Proteomes" id="UP000219439">
    <property type="component" value="Unassembled WGS sequence"/>
</dbReference>
<dbReference type="SUPFAM" id="SSF54373">
    <property type="entry name" value="FAD-linked reductases, C-terminal domain"/>
    <property type="match status" value="1"/>
</dbReference>
<dbReference type="SUPFAM" id="SSF51905">
    <property type="entry name" value="FAD/NAD(P)-binding domain"/>
    <property type="match status" value="1"/>
</dbReference>
<accession>A0A285NGV6</accession>